<keyword evidence="1" id="KW-0479">Metal-binding</keyword>
<evidence type="ECO:0000259" key="6">
    <source>
        <dbReference type="PROSITE" id="PS51706"/>
    </source>
</evidence>
<proteinExistence type="predicted"/>
<protein>
    <recommendedName>
        <fullName evidence="6">EngB-type G domain-containing protein</fullName>
    </recommendedName>
</protein>
<gene>
    <name evidence="7" type="ORF">K452DRAFT_291446</name>
</gene>
<evidence type="ECO:0000256" key="1">
    <source>
        <dbReference type="ARBA" id="ARBA00022723"/>
    </source>
</evidence>
<organism evidence="7 8">
    <name type="scientific">Aplosporella prunicola CBS 121167</name>
    <dbReference type="NCBI Taxonomy" id="1176127"/>
    <lineage>
        <taxon>Eukaryota</taxon>
        <taxon>Fungi</taxon>
        <taxon>Dikarya</taxon>
        <taxon>Ascomycota</taxon>
        <taxon>Pezizomycotina</taxon>
        <taxon>Dothideomycetes</taxon>
        <taxon>Dothideomycetes incertae sedis</taxon>
        <taxon>Botryosphaeriales</taxon>
        <taxon>Aplosporellaceae</taxon>
        <taxon>Aplosporella</taxon>
    </lineage>
</organism>
<keyword evidence="3" id="KW-0460">Magnesium</keyword>
<dbReference type="Proteomes" id="UP000799438">
    <property type="component" value="Unassembled WGS sequence"/>
</dbReference>
<dbReference type="GeneID" id="54298675"/>
<feature type="compositionally biased region" description="Basic and acidic residues" evidence="5">
    <location>
        <begin position="331"/>
        <end position="341"/>
    </location>
</feature>
<evidence type="ECO:0000313" key="7">
    <source>
        <dbReference type="EMBL" id="KAF2137627.1"/>
    </source>
</evidence>
<keyword evidence="2" id="KW-0547">Nucleotide-binding</keyword>
<dbReference type="AlphaFoldDB" id="A0A6A6B3T7"/>
<dbReference type="GO" id="GO:0005525">
    <property type="term" value="F:GTP binding"/>
    <property type="evidence" value="ECO:0007669"/>
    <property type="project" value="UniProtKB-KW"/>
</dbReference>
<feature type="region of interest" description="Disordered" evidence="5">
    <location>
        <begin position="25"/>
        <end position="50"/>
    </location>
</feature>
<dbReference type="OrthoDB" id="391988at2759"/>
<dbReference type="CDD" id="cd01876">
    <property type="entry name" value="YihA_EngB"/>
    <property type="match status" value="1"/>
</dbReference>
<evidence type="ECO:0000256" key="5">
    <source>
        <dbReference type="SAM" id="MobiDB-lite"/>
    </source>
</evidence>
<dbReference type="RefSeq" id="XP_033393342.1">
    <property type="nucleotide sequence ID" value="XM_033541179.1"/>
</dbReference>
<keyword evidence="8" id="KW-1185">Reference proteome</keyword>
<sequence>MAAPFRGLTGARRLLLRPGGLAALRRPQRAGYARQSSPTPFGDEGNDKAHRPQEDLAASLDPKASKQQQAVFPRLNEPHYHVDTLPPTDAQLAYAATFFAKAKPHFLFSCSEFRHFPAESSTPEVAFLGRSNVGKSSLLNALLGKRAVSGAERHSNTAKVSSKPGRTKTMNCFAVRLGGDEAGGVKTALRNADGDIVDAHGKKTREAHARRWIAPGHNQLVVVDMPGYGYGSRDAWGTEIMKYLTGRRQLRRAYVLVDAEHGCKDSDNQILQLLAQNGVPHQVVLCKADKLLWPRAKLSASALARGCLLLRDAEERTIQTLRTGAHGHRSPGADEGKEGKERARRGAGSGQPGLLEVLAVSSEKSLAPKKTPKIGIDGLRWAVLREAGMESISGVV</sequence>
<dbReference type="EMBL" id="ML995501">
    <property type="protein sequence ID" value="KAF2137627.1"/>
    <property type="molecule type" value="Genomic_DNA"/>
</dbReference>
<dbReference type="Gene3D" id="3.40.50.300">
    <property type="entry name" value="P-loop containing nucleotide triphosphate hydrolases"/>
    <property type="match status" value="1"/>
</dbReference>
<dbReference type="InterPro" id="IPR027417">
    <property type="entry name" value="P-loop_NTPase"/>
</dbReference>
<accession>A0A6A6B3T7</accession>
<dbReference type="InterPro" id="IPR006073">
    <property type="entry name" value="GTP-bd"/>
</dbReference>
<evidence type="ECO:0000313" key="8">
    <source>
        <dbReference type="Proteomes" id="UP000799438"/>
    </source>
</evidence>
<dbReference type="PROSITE" id="PS51706">
    <property type="entry name" value="G_ENGB"/>
    <property type="match status" value="1"/>
</dbReference>
<name>A0A6A6B3T7_9PEZI</name>
<dbReference type="PANTHER" id="PTHR46498:SF1">
    <property type="entry name" value="GTP-BINDING PROTEIN 8"/>
    <property type="match status" value="1"/>
</dbReference>
<dbReference type="InterPro" id="IPR052279">
    <property type="entry name" value="EngB_GTPase"/>
</dbReference>
<dbReference type="PANTHER" id="PTHR46498">
    <property type="entry name" value="GTP-BINDING PROTEIN 8"/>
    <property type="match status" value="1"/>
</dbReference>
<dbReference type="Pfam" id="PF01926">
    <property type="entry name" value="MMR_HSR1"/>
    <property type="match status" value="1"/>
</dbReference>
<evidence type="ECO:0000256" key="3">
    <source>
        <dbReference type="ARBA" id="ARBA00022842"/>
    </source>
</evidence>
<evidence type="ECO:0000256" key="2">
    <source>
        <dbReference type="ARBA" id="ARBA00022741"/>
    </source>
</evidence>
<dbReference type="GO" id="GO:0046872">
    <property type="term" value="F:metal ion binding"/>
    <property type="evidence" value="ECO:0007669"/>
    <property type="project" value="UniProtKB-KW"/>
</dbReference>
<feature type="region of interest" description="Disordered" evidence="5">
    <location>
        <begin position="320"/>
        <end position="351"/>
    </location>
</feature>
<feature type="domain" description="EngB-type G" evidence="6">
    <location>
        <begin position="121"/>
        <end position="331"/>
    </location>
</feature>
<reference evidence="7" key="1">
    <citation type="journal article" date="2020" name="Stud. Mycol.">
        <title>101 Dothideomycetes genomes: a test case for predicting lifestyles and emergence of pathogens.</title>
        <authorList>
            <person name="Haridas S."/>
            <person name="Albert R."/>
            <person name="Binder M."/>
            <person name="Bloem J."/>
            <person name="Labutti K."/>
            <person name="Salamov A."/>
            <person name="Andreopoulos B."/>
            <person name="Baker S."/>
            <person name="Barry K."/>
            <person name="Bills G."/>
            <person name="Bluhm B."/>
            <person name="Cannon C."/>
            <person name="Castanera R."/>
            <person name="Culley D."/>
            <person name="Daum C."/>
            <person name="Ezra D."/>
            <person name="Gonzalez J."/>
            <person name="Henrissat B."/>
            <person name="Kuo A."/>
            <person name="Liang C."/>
            <person name="Lipzen A."/>
            <person name="Lutzoni F."/>
            <person name="Magnuson J."/>
            <person name="Mondo S."/>
            <person name="Nolan M."/>
            <person name="Ohm R."/>
            <person name="Pangilinan J."/>
            <person name="Park H.-J."/>
            <person name="Ramirez L."/>
            <person name="Alfaro M."/>
            <person name="Sun H."/>
            <person name="Tritt A."/>
            <person name="Yoshinaga Y."/>
            <person name="Zwiers L.-H."/>
            <person name="Turgeon B."/>
            <person name="Goodwin S."/>
            <person name="Spatafora J."/>
            <person name="Crous P."/>
            <person name="Grigoriev I."/>
        </authorList>
    </citation>
    <scope>NUCLEOTIDE SEQUENCE</scope>
    <source>
        <strain evidence="7">CBS 121167</strain>
    </source>
</reference>
<keyword evidence="4" id="KW-0342">GTP-binding</keyword>
<dbReference type="SUPFAM" id="SSF52540">
    <property type="entry name" value="P-loop containing nucleoside triphosphate hydrolases"/>
    <property type="match status" value="1"/>
</dbReference>
<dbReference type="GO" id="GO:0005739">
    <property type="term" value="C:mitochondrion"/>
    <property type="evidence" value="ECO:0007669"/>
    <property type="project" value="TreeGrafter"/>
</dbReference>
<evidence type="ECO:0000256" key="4">
    <source>
        <dbReference type="ARBA" id="ARBA00023134"/>
    </source>
</evidence>
<dbReference type="InterPro" id="IPR030393">
    <property type="entry name" value="G_ENGB_dom"/>
</dbReference>